<dbReference type="PANTHER" id="PTHR46177">
    <property type="entry name" value="INTEGRASE CATALYTIC DOMAIN-CONTAINING PROTEIN"/>
    <property type="match status" value="1"/>
</dbReference>
<sequence length="194" mass="21817">MNQDITTSEYSDNTGPDDPPSPITTITPTPLSDNQKHDIITSLLLEGWKGPDVLMILNEEYGWSISLCTLSHLRQSWGLHLSDLPPAENPPDLLPPIRASLISAHQNGLTVAEMRSQLSSELGVNVSHCTVERYLRRLNLKQRQNDLVNGKTTREEVVELVRHARDALLANTAGYRRMRQILVTNYGLRLPRYA</sequence>
<reference evidence="4 5" key="1">
    <citation type="submission" date="2019-05" db="EMBL/GenBank/DDBJ databases">
        <title>Emergence of the Ug99 lineage of the wheat stem rust pathogen through somatic hybridization.</title>
        <authorList>
            <person name="Li F."/>
            <person name="Upadhyaya N.M."/>
            <person name="Sperschneider J."/>
            <person name="Matny O."/>
            <person name="Nguyen-Phuc H."/>
            <person name="Mago R."/>
            <person name="Raley C."/>
            <person name="Miller M.E."/>
            <person name="Silverstein K.A.T."/>
            <person name="Henningsen E."/>
            <person name="Hirsch C.D."/>
            <person name="Visser B."/>
            <person name="Pretorius Z.A."/>
            <person name="Steffenson B.J."/>
            <person name="Schwessinger B."/>
            <person name="Dodds P.N."/>
            <person name="Figueroa M."/>
        </authorList>
    </citation>
    <scope>NUCLEOTIDE SEQUENCE [LARGE SCALE GENOMIC DNA]</scope>
    <source>
        <strain evidence="2">21-0</strain>
        <strain evidence="3 5">Ug99</strain>
    </source>
</reference>
<dbReference type="PANTHER" id="PTHR46177:SF1">
    <property type="entry name" value="INTEGRASE CATALYTIC DOMAIN-CONTAINING PROTEIN"/>
    <property type="match status" value="1"/>
</dbReference>
<dbReference type="EMBL" id="VSWC01000079">
    <property type="protein sequence ID" value="KAA1094549.1"/>
    <property type="molecule type" value="Genomic_DNA"/>
</dbReference>
<keyword evidence="4" id="KW-1185">Reference proteome</keyword>
<feature type="compositionally biased region" description="Polar residues" evidence="1">
    <location>
        <begin position="1"/>
        <end position="14"/>
    </location>
</feature>
<dbReference type="AlphaFoldDB" id="A0A5B0P3C6"/>
<accession>A0A5B0P3C6</accession>
<proteinExistence type="predicted"/>
<organism evidence="2 4">
    <name type="scientific">Puccinia graminis f. sp. tritici</name>
    <dbReference type="NCBI Taxonomy" id="56615"/>
    <lineage>
        <taxon>Eukaryota</taxon>
        <taxon>Fungi</taxon>
        <taxon>Dikarya</taxon>
        <taxon>Basidiomycota</taxon>
        <taxon>Pucciniomycotina</taxon>
        <taxon>Pucciniomycetes</taxon>
        <taxon>Pucciniales</taxon>
        <taxon>Pucciniaceae</taxon>
        <taxon>Puccinia</taxon>
    </lineage>
</organism>
<dbReference type="OrthoDB" id="5392716at2759"/>
<comment type="caution">
    <text evidence="2">The sequence shown here is derived from an EMBL/GenBank/DDBJ whole genome shotgun (WGS) entry which is preliminary data.</text>
</comment>
<dbReference type="Proteomes" id="UP000325313">
    <property type="component" value="Unassembled WGS sequence"/>
</dbReference>
<feature type="region of interest" description="Disordered" evidence="1">
    <location>
        <begin position="1"/>
        <end position="32"/>
    </location>
</feature>
<dbReference type="EMBL" id="VDEP01000138">
    <property type="protein sequence ID" value="KAA1129035.1"/>
    <property type="molecule type" value="Genomic_DNA"/>
</dbReference>
<gene>
    <name evidence="2" type="ORF">PGT21_024572</name>
    <name evidence="3" type="ORF">PGTUg99_025399</name>
</gene>
<evidence type="ECO:0000313" key="4">
    <source>
        <dbReference type="Proteomes" id="UP000324748"/>
    </source>
</evidence>
<protein>
    <submittedName>
        <fullName evidence="2">Uncharacterized protein</fullName>
    </submittedName>
</protein>
<name>A0A5B0P3C6_PUCGR</name>
<dbReference type="Proteomes" id="UP000324748">
    <property type="component" value="Unassembled WGS sequence"/>
</dbReference>
<evidence type="ECO:0000313" key="3">
    <source>
        <dbReference type="EMBL" id="KAA1129035.1"/>
    </source>
</evidence>
<evidence type="ECO:0000256" key="1">
    <source>
        <dbReference type="SAM" id="MobiDB-lite"/>
    </source>
</evidence>
<evidence type="ECO:0000313" key="2">
    <source>
        <dbReference type="EMBL" id="KAA1094549.1"/>
    </source>
</evidence>
<evidence type="ECO:0000313" key="5">
    <source>
        <dbReference type="Proteomes" id="UP000325313"/>
    </source>
</evidence>